<name>A0ABD2N208_9CUCU</name>
<dbReference type="AlphaFoldDB" id="A0ABD2N208"/>
<protein>
    <submittedName>
        <fullName evidence="1">Uncharacterized protein</fullName>
    </submittedName>
</protein>
<proteinExistence type="predicted"/>
<sequence>MRKIRKAKEEWMRTKCEKIEEQKRNTFAVHKKIKEVTNTKKSYTSMHLINEENEIITDGNEI</sequence>
<evidence type="ECO:0000313" key="2">
    <source>
        <dbReference type="Proteomes" id="UP001516400"/>
    </source>
</evidence>
<feature type="non-terminal residue" evidence="1">
    <location>
        <position position="62"/>
    </location>
</feature>
<gene>
    <name evidence="1" type="ORF">HHI36_014265</name>
</gene>
<accession>A0ABD2N208</accession>
<comment type="caution">
    <text evidence="1">The sequence shown here is derived from an EMBL/GenBank/DDBJ whole genome shotgun (WGS) entry which is preliminary data.</text>
</comment>
<keyword evidence="2" id="KW-1185">Reference proteome</keyword>
<organism evidence="1 2">
    <name type="scientific">Cryptolaemus montrouzieri</name>
    <dbReference type="NCBI Taxonomy" id="559131"/>
    <lineage>
        <taxon>Eukaryota</taxon>
        <taxon>Metazoa</taxon>
        <taxon>Ecdysozoa</taxon>
        <taxon>Arthropoda</taxon>
        <taxon>Hexapoda</taxon>
        <taxon>Insecta</taxon>
        <taxon>Pterygota</taxon>
        <taxon>Neoptera</taxon>
        <taxon>Endopterygota</taxon>
        <taxon>Coleoptera</taxon>
        <taxon>Polyphaga</taxon>
        <taxon>Cucujiformia</taxon>
        <taxon>Coccinelloidea</taxon>
        <taxon>Coccinellidae</taxon>
        <taxon>Scymninae</taxon>
        <taxon>Scymnini</taxon>
        <taxon>Cryptolaemus</taxon>
    </lineage>
</organism>
<reference evidence="1 2" key="1">
    <citation type="journal article" date="2021" name="BMC Biol.">
        <title>Horizontally acquired antibacterial genes associated with adaptive radiation of ladybird beetles.</title>
        <authorList>
            <person name="Li H.S."/>
            <person name="Tang X.F."/>
            <person name="Huang Y.H."/>
            <person name="Xu Z.Y."/>
            <person name="Chen M.L."/>
            <person name="Du X.Y."/>
            <person name="Qiu B.Y."/>
            <person name="Chen P.T."/>
            <person name="Zhang W."/>
            <person name="Slipinski A."/>
            <person name="Escalona H.E."/>
            <person name="Waterhouse R.M."/>
            <person name="Zwick A."/>
            <person name="Pang H."/>
        </authorList>
    </citation>
    <scope>NUCLEOTIDE SEQUENCE [LARGE SCALE GENOMIC DNA]</scope>
    <source>
        <strain evidence="1">SYSU2018</strain>
    </source>
</reference>
<evidence type="ECO:0000313" key="1">
    <source>
        <dbReference type="EMBL" id="KAL3272805.1"/>
    </source>
</evidence>
<dbReference type="EMBL" id="JABFTP020000062">
    <property type="protein sequence ID" value="KAL3272805.1"/>
    <property type="molecule type" value="Genomic_DNA"/>
</dbReference>
<dbReference type="Proteomes" id="UP001516400">
    <property type="component" value="Unassembled WGS sequence"/>
</dbReference>